<evidence type="ECO:0000256" key="3">
    <source>
        <dbReference type="ARBA" id="ARBA00009025"/>
    </source>
</evidence>
<sequence>MKIMKFLVVFMMMIMMTSLKKSVFIYSLITVLFNLNLQKQEVSKISYFLWGDELSFWTFNLAIWITFVLIFNKINLPKIYNKSMFMMLVVLMLTFYSWNLMMFYLMFEMSMIIVLSIIMTWGYQPERVEAALLMIMMTVLTSLPFIISMMNNSTNLNLWNIQYMKINSWEYMSLMLVFMMKMPTMFLHMWLPKVHVESPVQGSMILASVLLKLGSYGLIRVTSINSDLNSKLEWMIMSFSVWTSLIMAMICFTQTDLKTMIAYSSVIHMTIVFAAITLNKSKAMMGSMYIMIGHGMCSAGLFYMANVMYKISKSRSIIINKGIFSMAPTATMMWFFLCMGNSPMPPSINIVGEFFSFKSMMNWSSTTLMITTMAMIMFMSSLYSVFMFYIMTHGIYEKSMSIKNFNSKNMNICIMNIIPMILISVDPDLLTI</sequence>
<feature type="transmembrane region" description="Helical" evidence="17">
    <location>
        <begin position="368"/>
        <end position="391"/>
    </location>
</feature>
<organism evidence="19">
    <name type="scientific">Bemisia tabaci</name>
    <name type="common">Sweetpotato whitefly</name>
    <name type="synonym">Aleurodes tabaci</name>
    <dbReference type="NCBI Taxonomy" id="7038"/>
    <lineage>
        <taxon>Eukaryota</taxon>
        <taxon>Metazoa</taxon>
        <taxon>Ecdysozoa</taxon>
        <taxon>Arthropoda</taxon>
        <taxon>Hexapoda</taxon>
        <taxon>Insecta</taxon>
        <taxon>Pterygota</taxon>
        <taxon>Neoptera</taxon>
        <taxon>Paraneoptera</taxon>
        <taxon>Hemiptera</taxon>
        <taxon>Sternorrhyncha</taxon>
        <taxon>Aleyrodoidea</taxon>
        <taxon>Aleyrodidae</taxon>
        <taxon>Aleyrodinae</taxon>
        <taxon>Bemisia</taxon>
    </lineage>
</organism>
<evidence type="ECO:0000259" key="18">
    <source>
        <dbReference type="Pfam" id="PF00361"/>
    </source>
</evidence>
<evidence type="ECO:0000313" key="19">
    <source>
        <dbReference type="EMBL" id="ALR69360.1"/>
    </source>
</evidence>
<evidence type="ECO:0000256" key="7">
    <source>
        <dbReference type="ARBA" id="ARBA00022660"/>
    </source>
</evidence>
<evidence type="ECO:0000256" key="6">
    <source>
        <dbReference type="ARBA" id="ARBA00022448"/>
    </source>
</evidence>
<comment type="subcellular location">
    <subcellularLocation>
        <location evidence="2 17">Mitochondrion membrane</location>
        <topology evidence="2 17">Multi-pass membrane protein</topology>
    </subcellularLocation>
</comment>
<evidence type="ECO:0000256" key="8">
    <source>
        <dbReference type="ARBA" id="ARBA00022692"/>
    </source>
</evidence>
<evidence type="ECO:0000256" key="14">
    <source>
        <dbReference type="ARBA" id="ARBA00023128"/>
    </source>
</evidence>
<evidence type="ECO:0000256" key="13">
    <source>
        <dbReference type="ARBA" id="ARBA00023075"/>
    </source>
</evidence>
<evidence type="ECO:0000256" key="15">
    <source>
        <dbReference type="ARBA" id="ARBA00023136"/>
    </source>
</evidence>
<geneLocation type="mitochondrion" evidence="19"/>
<evidence type="ECO:0000256" key="11">
    <source>
        <dbReference type="ARBA" id="ARBA00022989"/>
    </source>
</evidence>
<dbReference type="EMBL" id="KR559506">
    <property type="protein sequence ID" value="ALR69360.1"/>
    <property type="molecule type" value="Genomic_DNA"/>
</dbReference>
<dbReference type="PRINTS" id="PR01437">
    <property type="entry name" value="NUOXDRDTASE4"/>
</dbReference>
<gene>
    <name evidence="19" type="primary">ND4</name>
</gene>
<feature type="transmembrane region" description="Helical" evidence="17">
    <location>
        <begin position="260"/>
        <end position="278"/>
    </location>
</feature>
<feature type="transmembrane region" description="Helical" evidence="17">
    <location>
        <begin position="284"/>
        <end position="305"/>
    </location>
</feature>
<dbReference type="GO" id="GO:0003954">
    <property type="term" value="F:NADH dehydrogenase activity"/>
    <property type="evidence" value="ECO:0007669"/>
    <property type="project" value="TreeGrafter"/>
</dbReference>
<evidence type="ECO:0000256" key="12">
    <source>
        <dbReference type="ARBA" id="ARBA00023027"/>
    </source>
</evidence>
<dbReference type="GO" id="GO:0048039">
    <property type="term" value="F:ubiquinone binding"/>
    <property type="evidence" value="ECO:0007669"/>
    <property type="project" value="TreeGrafter"/>
</dbReference>
<proteinExistence type="inferred from homology"/>
<keyword evidence="13 17" id="KW-0830">Ubiquinone</keyword>
<evidence type="ECO:0000256" key="10">
    <source>
        <dbReference type="ARBA" id="ARBA00022982"/>
    </source>
</evidence>
<comment type="function">
    <text evidence="1">Core subunit of the mitochondrial membrane respiratory chain NADH dehydrogenase (Complex I) that is believed to belong to the minimal assembly required for catalysis. Complex I functions in the transfer of electrons from NADH to the respiratory chain. The immediate electron acceptor for the enzyme is believed to be ubiquinone.</text>
</comment>
<dbReference type="InterPro" id="IPR003918">
    <property type="entry name" value="NADH_UbQ_OxRdtase"/>
</dbReference>
<evidence type="ECO:0000256" key="9">
    <source>
        <dbReference type="ARBA" id="ARBA00022967"/>
    </source>
</evidence>
<evidence type="ECO:0000256" key="17">
    <source>
        <dbReference type="RuleBase" id="RU003297"/>
    </source>
</evidence>
<dbReference type="PANTHER" id="PTHR43507">
    <property type="entry name" value="NADH-UBIQUINONE OXIDOREDUCTASE CHAIN 4"/>
    <property type="match status" value="1"/>
</dbReference>
<feature type="domain" description="NADH:quinone oxidoreductase/Mrp antiporter transmembrane" evidence="18">
    <location>
        <begin position="98"/>
        <end position="373"/>
    </location>
</feature>
<feature type="transmembrane region" description="Helical" evidence="17">
    <location>
        <begin position="317"/>
        <end position="337"/>
    </location>
</feature>
<evidence type="ECO:0000256" key="1">
    <source>
        <dbReference type="ARBA" id="ARBA00003257"/>
    </source>
</evidence>
<evidence type="ECO:0000256" key="4">
    <source>
        <dbReference type="ARBA" id="ARBA00012944"/>
    </source>
</evidence>
<feature type="transmembrane region" description="Helical" evidence="17">
    <location>
        <begin position="234"/>
        <end position="253"/>
    </location>
</feature>
<keyword evidence="7 17" id="KW-0679">Respiratory chain</keyword>
<dbReference type="GO" id="GO:0015990">
    <property type="term" value="P:electron transport coupled proton transport"/>
    <property type="evidence" value="ECO:0007669"/>
    <property type="project" value="TreeGrafter"/>
</dbReference>
<evidence type="ECO:0000256" key="16">
    <source>
        <dbReference type="ARBA" id="ARBA00049551"/>
    </source>
</evidence>
<protein>
    <recommendedName>
        <fullName evidence="5 17">NADH-ubiquinone oxidoreductase chain 4</fullName>
        <ecNumber evidence="4 17">7.1.1.2</ecNumber>
    </recommendedName>
</protein>
<keyword evidence="6 17" id="KW-0813">Transport</keyword>
<keyword evidence="12 17" id="KW-0520">NAD</keyword>
<feature type="transmembrane region" description="Helical" evidence="17">
    <location>
        <begin position="130"/>
        <end position="151"/>
    </location>
</feature>
<keyword evidence="14 17" id="KW-0496">Mitochondrion</keyword>
<keyword evidence="9" id="KW-1278">Translocase</keyword>
<dbReference type="EC" id="7.1.1.2" evidence="4 17"/>
<comment type="similarity">
    <text evidence="3 17">Belongs to the complex I subunit 4 family.</text>
</comment>
<feature type="transmembrane region" description="Helical" evidence="17">
    <location>
        <begin position="54"/>
        <end position="72"/>
    </location>
</feature>
<dbReference type="GO" id="GO:0031966">
    <property type="term" value="C:mitochondrial membrane"/>
    <property type="evidence" value="ECO:0007669"/>
    <property type="project" value="UniProtKB-SubCell"/>
</dbReference>
<dbReference type="AlphaFoldDB" id="A0A678P8I2"/>
<name>A0A678P8I2_BEMTA</name>
<accession>A0A678P8I2</accession>
<feature type="transmembrane region" description="Helical" evidence="17">
    <location>
        <begin position="104"/>
        <end position="123"/>
    </location>
</feature>
<dbReference type="PANTHER" id="PTHR43507:SF20">
    <property type="entry name" value="NADH-UBIQUINONE OXIDOREDUCTASE CHAIN 4"/>
    <property type="match status" value="1"/>
</dbReference>
<keyword evidence="10 17" id="KW-0249">Electron transport</keyword>
<comment type="catalytic activity">
    <reaction evidence="16 17">
        <text>a ubiquinone + NADH + 5 H(+)(in) = a ubiquinol + NAD(+) + 4 H(+)(out)</text>
        <dbReference type="Rhea" id="RHEA:29091"/>
        <dbReference type="Rhea" id="RHEA-COMP:9565"/>
        <dbReference type="Rhea" id="RHEA-COMP:9566"/>
        <dbReference type="ChEBI" id="CHEBI:15378"/>
        <dbReference type="ChEBI" id="CHEBI:16389"/>
        <dbReference type="ChEBI" id="CHEBI:17976"/>
        <dbReference type="ChEBI" id="CHEBI:57540"/>
        <dbReference type="ChEBI" id="CHEBI:57945"/>
        <dbReference type="EC" id="7.1.1.2"/>
    </reaction>
</comment>
<keyword evidence="15 17" id="KW-0472">Membrane</keyword>
<evidence type="ECO:0000256" key="2">
    <source>
        <dbReference type="ARBA" id="ARBA00004225"/>
    </source>
</evidence>
<dbReference type="GO" id="GO:0008137">
    <property type="term" value="F:NADH dehydrogenase (ubiquinone) activity"/>
    <property type="evidence" value="ECO:0007669"/>
    <property type="project" value="UniProtKB-UniRule"/>
</dbReference>
<feature type="transmembrane region" description="Helical" evidence="17">
    <location>
        <begin position="171"/>
        <end position="191"/>
    </location>
</feature>
<reference evidence="19" key="1">
    <citation type="submission" date="2015-05" db="EMBL/GenBank/DDBJ databases">
        <authorList>
            <person name="Wang H.-L."/>
        </authorList>
    </citation>
    <scope>NUCLEOTIDE SEQUENCE</scope>
</reference>
<dbReference type="InterPro" id="IPR001750">
    <property type="entry name" value="ND/Mrp_TM"/>
</dbReference>
<comment type="function">
    <text evidence="17">Core subunit of the mitochondrial membrane respiratory chain NADH dehydrogenase (Complex I) which catalyzes electron transfer from NADH through the respiratory chain, using ubiquinone as an electron acceptor. Essential for the catalytic activity and assembly of complex I.</text>
</comment>
<dbReference type="Pfam" id="PF00361">
    <property type="entry name" value="Proton_antipo_M"/>
    <property type="match status" value="1"/>
</dbReference>
<keyword evidence="11 17" id="KW-1133">Transmembrane helix</keyword>
<dbReference type="GO" id="GO:0042773">
    <property type="term" value="P:ATP synthesis coupled electron transport"/>
    <property type="evidence" value="ECO:0007669"/>
    <property type="project" value="InterPro"/>
</dbReference>
<evidence type="ECO:0000256" key="5">
    <source>
        <dbReference type="ARBA" id="ARBA00021006"/>
    </source>
</evidence>
<keyword evidence="8 17" id="KW-0812">Transmembrane</keyword>